<keyword evidence="6" id="KW-1185">Reference proteome</keyword>
<evidence type="ECO:0000259" key="4">
    <source>
        <dbReference type="PROSITE" id="PS50995"/>
    </source>
</evidence>
<dbReference type="EMBL" id="SMBP01000018">
    <property type="protein sequence ID" value="TCU57612.1"/>
    <property type="molecule type" value="Genomic_DNA"/>
</dbReference>
<evidence type="ECO:0000256" key="1">
    <source>
        <dbReference type="ARBA" id="ARBA00023015"/>
    </source>
</evidence>
<organism evidence="5 6">
    <name type="scientific">Longicatena caecimuris</name>
    <dbReference type="NCBI Taxonomy" id="1796635"/>
    <lineage>
        <taxon>Bacteria</taxon>
        <taxon>Bacillati</taxon>
        <taxon>Bacillota</taxon>
        <taxon>Erysipelotrichia</taxon>
        <taxon>Erysipelotrichales</taxon>
        <taxon>Erysipelotrichaceae</taxon>
        <taxon>Longicatena</taxon>
    </lineage>
</organism>
<dbReference type="AlphaFoldDB" id="A0A4R3T7W0"/>
<evidence type="ECO:0000256" key="3">
    <source>
        <dbReference type="ARBA" id="ARBA00023163"/>
    </source>
</evidence>
<reference evidence="5 6" key="1">
    <citation type="submission" date="2019-03" db="EMBL/GenBank/DDBJ databases">
        <title>Genomic Encyclopedia of Type Strains, Phase IV (KMG-IV): sequencing the most valuable type-strain genomes for metagenomic binning, comparative biology and taxonomic classification.</title>
        <authorList>
            <person name="Goeker M."/>
        </authorList>
    </citation>
    <scope>NUCLEOTIDE SEQUENCE [LARGE SCALE GENOMIC DNA]</scope>
    <source>
        <strain evidence="5 6">DSM 29481</strain>
    </source>
</reference>
<feature type="domain" description="HTH marR-type" evidence="4">
    <location>
        <begin position="4"/>
        <end position="133"/>
    </location>
</feature>
<dbReference type="PROSITE" id="PS01117">
    <property type="entry name" value="HTH_MARR_1"/>
    <property type="match status" value="1"/>
</dbReference>
<gene>
    <name evidence="5" type="ORF">EDD61_11856</name>
</gene>
<dbReference type="PROSITE" id="PS50995">
    <property type="entry name" value="HTH_MARR_2"/>
    <property type="match status" value="1"/>
</dbReference>
<dbReference type="PANTHER" id="PTHR42756:SF2">
    <property type="entry name" value="MARR FAMILY REGULATORY PROTEIN"/>
    <property type="match status" value="1"/>
</dbReference>
<keyword evidence="3" id="KW-0804">Transcription</keyword>
<dbReference type="PRINTS" id="PR00598">
    <property type="entry name" value="HTHMARR"/>
</dbReference>
<evidence type="ECO:0000313" key="6">
    <source>
        <dbReference type="Proteomes" id="UP000295773"/>
    </source>
</evidence>
<dbReference type="SUPFAM" id="SSF46785">
    <property type="entry name" value="Winged helix' DNA-binding domain"/>
    <property type="match status" value="1"/>
</dbReference>
<dbReference type="InterPro" id="IPR023187">
    <property type="entry name" value="Tscrpt_reg_MarR-type_CS"/>
</dbReference>
<keyword evidence="2 5" id="KW-0238">DNA-binding</keyword>
<dbReference type="Gene3D" id="1.10.10.10">
    <property type="entry name" value="Winged helix-like DNA-binding domain superfamily/Winged helix DNA-binding domain"/>
    <property type="match status" value="1"/>
</dbReference>
<dbReference type="Proteomes" id="UP000295773">
    <property type="component" value="Unassembled WGS sequence"/>
</dbReference>
<accession>A0A4R3T7W0</accession>
<dbReference type="InterPro" id="IPR000835">
    <property type="entry name" value="HTH_MarR-typ"/>
</dbReference>
<dbReference type="InterPro" id="IPR036388">
    <property type="entry name" value="WH-like_DNA-bd_sf"/>
</dbReference>
<evidence type="ECO:0000313" key="5">
    <source>
        <dbReference type="EMBL" id="TCU57612.1"/>
    </source>
</evidence>
<comment type="caution">
    <text evidence="5">The sequence shown here is derived from an EMBL/GenBank/DDBJ whole genome shotgun (WGS) entry which is preliminary data.</text>
</comment>
<dbReference type="InterPro" id="IPR036390">
    <property type="entry name" value="WH_DNA-bd_sf"/>
</dbReference>
<dbReference type="GO" id="GO:0003700">
    <property type="term" value="F:DNA-binding transcription factor activity"/>
    <property type="evidence" value="ECO:0007669"/>
    <property type="project" value="InterPro"/>
</dbReference>
<name>A0A4R3T7W0_9FIRM</name>
<sequence length="142" mass="16400">MPVISKYSSMVYRLSQIYFDEQLAPYHIGCGQQFFLLHIYRHPGINQYELAYQDHYDKGTTARAVKKLEEQGYVLRRSDEHDRRITKLYVTKKGEAIVDMINQVLADWHAIITDGLSDEECEVTARLMGRVAANAAAFVKKK</sequence>
<dbReference type="RefSeq" id="WP_132225316.1">
    <property type="nucleotide sequence ID" value="NZ_JANKBG010000017.1"/>
</dbReference>
<dbReference type="Pfam" id="PF01047">
    <property type="entry name" value="MarR"/>
    <property type="match status" value="1"/>
</dbReference>
<dbReference type="SMART" id="SM00347">
    <property type="entry name" value="HTH_MARR"/>
    <property type="match status" value="1"/>
</dbReference>
<proteinExistence type="predicted"/>
<evidence type="ECO:0000256" key="2">
    <source>
        <dbReference type="ARBA" id="ARBA00023125"/>
    </source>
</evidence>
<keyword evidence="1" id="KW-0805">Transcription regulation</keyword>
<dbReference type="PANTHER" id="PTHR42756">
    <property type="entry name" value="TRANSCRIPTIONAL REGULATOR, MARR"/>
    <property type="match status" value="1"/>
</dbReference>
<protein>
    <submittedName>
        <fullName evidence="5">DNA-binding MarR family transcriptional regulator</fullName>
    </submittedName>
</protein>
<dbReference type="GO" id="GO:0003677">
    <property type="term" value="F:DNA binding"/>
    <property type="evidence" value="ECO:0007669"/>
    <property type="project" value="UniProtKB-KW"/>
</dbReference>